<accession>A0ABW4I8V5</accession>
<organism evidence="2 3">
    <name type="scientific">Pseudopedobacter beijingensis</name>
    <dbReference type="NCBI Taxonomy" id="1207056"/>
    <lineage>
        <taxon>Bacteria</taxon>
        <taxon>Pseudomonadati</taxon>
        <taxon>Bacteroidota</taxon>
        <taxon>Sphingobacteriia</taxon>
        <taxon>Sphingobacteriales</taxon>
        <taxon>Sphingobacteriaceae</taxon>
        <taxon>Pseudopedobacter</taxon>
    </lineage>
</organism>
<proteinExistence type="predicted"/>
<keyword evidence="3" id="KW-1185">Reference proteome</keyword>
<dbReference type="EMBL" id="JBHUDG010000003">
    <property type="protein sequence ID" value="MFD1628842.1"/>
    <property type="molecule type" value="Genomic_DNA"/>
</dbReference>
<evidence type="ECO:0008006" key="4">
    <source>
        <dbReference type="Google" id="ProtNLM"/>
    </source>
</evidence>
<feature type="region of interest" description="Disordered" evidence="1">
    <location>
        <begin position="21"/>
        <end position="40"/>
    </location>
</feature>
<evidence type="ECO:0000313" key="3">
    <source>
        <dbReference type="Proteomes" id="UP001597118"/>
    </source>
</evidence>
<dbReference type="RefSeq" id="WP_379661227.1">
    <property type="nucleotide sequence ID" value="NZ_JBHUDG010000003.1"/>
</dbReference>
<name>A0ABW4I8V5_9SPHI</name>
<dbReference type="PROSITE" id="PS51257">
    <property type="entry name" value="PROKAR_LIPOPROTEIN"/>
    <property type="match status" value="1"/>
</dbReference>
<gene>
    <name evidence="2" type="ORF">ACFSAH_03080</name>
</gene>
<reference evidence="3" key="1">
    <citation type="journal article" date="2019" name="Int. J. Syst. Evol. Microbiol.">
        <title>The Global Catalogue of Microorganisms (GCM) 10K type strain sequencing project: providing services to taxonomists for standard genome sequencing and annotation.</title>
        <authorList>
            <consortium name="The Broad Institute Genomics Platform"/>
            <consortium name="The Broad Institute Genome Sequencing Center for Infectious Disease"/>
            <person name="Wu L."/>
            <person name="Ma J."/>
        </authorList>
    </citation>
    <scope>NUCLEOTIDE SEQUENCE [LARGE SCALE GENOMIC DNA]</scope>
    <source>
        <strain evidence="3">CCUG 53762</strain>
    </source>
</reference>
<protein>
    <recommendedName>
        <fullName evidence="4">Lipoprotein</fullName>
    </recommendedName>
</protein>
<comment type="caution">
    <text evidence="2">The sequence shown here is derived from an EMBL/GenBank/DDBJ whole genome shotgun (WGS) entry which is preliminary data.</text>
</comment>
<evidence type="ECO:0000313" key="2">
    <source>
        <dbReference type="EMBL" id="MFD1628842.1"/>
    </source>
</evidence>
<dbReference type="Proteomes" id="UP001597118">
    <property type="component" value="Unassembled WGS sequence"/>
</dbReference>
<sequence length="40" mass="4325">MKKFFLIMIAFSMAGVLSSCDPKDDDEIRKSSDASAAGIK</sequence>
<evidence type="ECO:0000256" key="1">
    <source>
        <dbReference type="SAM" id="MobiDB-lite"/>
    </source>
</evidence>